<feature type="transmembrane region" description="Helical" evidence="1">
    <location>
        <begin position="52"/>
        <end position="78"/>
    </location>
</feature>
<organism evidence="2 3">
    <name type="scientific">Enteractinococcus fodinae</name>
    <dbReference type="NCBI Taxonomy" id="684663"/>
    <lineage>
        <taxon>Bacteria</taxon>
        <taxon>Bacillati</taxon>
        <taxon>Actinomycetota</taxon>
        <taxon>Actinomycetes</taxon>
        <taxon>Micrococcales</taxon>
        <taxon>Micrococcaceae</taxon>
    </lineage>
</organism>
<gene>
    <name evidence="2" type="ORF">J2S62_000330</name>
</gene>
<sequence>MQKRAVRIGRGFLWAAMVLGLVHAGWSFYWAFGGSWLLDTVGQWAVVSQLHQPFQTLVVLLSIGLIKSAAAVIPVLVEYGKLGGRRLWRLISWVGGLGLVIYGGLYAITAMTMLAGWVAPTAAYDRSVILGHALLWDPLFFFWGLCLVLSLILTRRSEPRTG</sequence>
<feature type="transmembrane region" description="Helical" evidence="1">
    <location>
        <begin position="12"/>
        <end position="32"/>
    </location>
</feature>
<dbReference type="EMBL" id="JAVDYJ010000001">
    <property type="protein sequence ID" value="MDR7346073.1"/>
    <property type="molecule type" value="Genomic_DNA"/>
</dbReference>
<feature type="transmembrane region" description="Helical" evidence="1">
    <location>
        <begin position="90"/>
        <end position="117"/>
    </location>
</feature>
<keyword evidence="3" id="KW-1185">Reference proteome</keyword>
<accession>A0ABU2AXI8</accession>
<keyword evidence="1" id="KW-0472">Membrane</keyword>
<evidence type="ECO:0000256" key="1">
    <source>
        <dbReference type="SAM" id="Phobius"/>
    </source>
</evidence>
<proteinExistence type="predicted"/>
<dbReference type="Pfam" id="PF13160">
    <property type="entry name" value="DUF3995"/>
    <property type="match status" value="1"/>
</dbReference>
<name>A0ABU2AXI8_9MICC</name>
<reference evidence="2 3" key="1">
    <citation type="submission" date="2023-07" db="EMBL/GenBank/DDBJ databases">
        <title>Sequencing the genomes of 1000 actinobacteria strains.</title>
        <authorList>
            <person name="Klenk H.-P."/>
        </authorList>
    </citation>
    <scope>NUCLEOTIDE SEQUENCE [LARGE SCALE GENOMIC DNA]</scope>
    <source>
        <strain evidence="2 3">DSM 22966</strain>
    </source>
</reference>
<feature type="transmembrane region" description="Helical" evidence="1">
    <location>
        <begin position="129"/>
        <end position="153"/>
    </location>
</feature>
<dbReference type="RefSeq" id="WP_310170538.1">
    <property type="nucleotide sequence ID" value="NZ_BAABHE010000002.1"/>
</dbReference>
<evidence type="ECO:0008006" key="4">
    <source>
        <dbReference type="Google" id="ProtNLM"/>
    </source>
</evidence>
<comment type="caution">
    <text evidence="2">The sequence shown here is derived from an EMBL/GenBank/DDBJ whole genome shotgun (WGS) entry which is preliminary data.</text>
</comment>
<keyword evidence="1" id="KW-1133">Transmembrane helix</keyword>
<keyword evidence="1" id="KW-0812">Transmembrane</keyword>
<dbReference type="InterPro" id="IPR025058">
    <property type="entry name" value="DUF3995"/>
</dbReference>
<evidence type="ECO:0000313" key="2">
    <source>
        <dbReference type="EMBL" id="MDR7346073.1"/>
    </source>
</evidence>
<evidence type="ECO:0000313" key="3">
    <source>
        <dbReference type="Proteomes" id="UP001183794"/>
    </source>
</evidence>
<dbReference type="Proteomes" id="UP001183794">
    <property type="component" value="Unassembled WGS sequence"/>
</dbReference>
<protein>
    <recommendedName>
        <fullName evidence="4">DUF3995 domain-containing protein</fullName>
    </recommendedName>
</protein>